<dbReference type="RefSeq" id="WP_135110707.1">
    <property type="nucleotide sequence ID" value="NZ_SRHY01000027.1"/>
</dbReference>
<dbReference type="Proteomes" id="UP000298484">
    <property type="component" value="Unassembled WGS sequence"/>
</dbReference>
<organism evidence="6 7">
    <name type="scientific">Lentibacillus salicampi</name>
    <dbReference type="NCBI Taxonomy" id="175306"/>
    <lineage>
        <taxon>Bacteria</taxon>
        <taxon>Bacillati</taxon>
        <taxon>Bacillota</taxon>
        <taxon>Bacilli</taxon>
        <taxon>Bacillales</taxon>
        <taxon>Bacillaceae</taxon>
        <taxon>Lentibacillus</taxon>
    </lineage>
</organism>
<dbReference type="PROSITE" id="PS50949">
    <property type="entry name" value="HTH_GNTR"/>
    <property type="match status" value="1"/>
</dbReference>
<keyword evidence="1" id="KW-0678">Repressor</keyword>
<dbReference type="CDD" id="cd06267">
    <property type="entry name" value="PBP1_LacI_sugar_binding-like"/>
    <property type="match status" value="1"/>
</dbReference>
<name>A0A4Y9ACR5_9BACI</name>
<dbReference type="AlphaFoldDB" id="A0A4Y9ACR5"/>
<dbReference type="InterPro" id="IPR046335">
    <property type="entry name" value="LacI/GalR-like_sensor"/>
</dbReference>
<dbReference type="GO" id="GO:0000976">
    <property type="term" value="F:transcription cis-regulatory region binding"/>
    <property type="evidence" value="ECO:0007669"/>
    <property type="project" value="TreeGrafter"/>
</dbReference>
<proteinExistence type="predicted"/>
<dbReference type="PANTHER" id="PTHR30146">
    <property type="entry name" value="LACI-RELATED TRANSCRIPTIONAL REPRESSOR"/>
    <property type="match status" value="1"/>
</dbReference>
<protein>
    <submittedName>
        <fullName evidence="6">GntR family transcriptional regulator</fullName>
    </submittedName>
</protein>
<dbReference type="InterPro" id="IPR028082">
    <property type="entry name" value="Peripla_BP_I"/>
</dbReference>
<dbReference type="InterPro" id="IPR036388">
    <property type="entry name" value="WH-like_DNA-bd_sf"/>
</dbReference>
<sequence length="377" mass="42700">MNKPLYEKIYIQLKQDIVKGKFKVGDKIPSEKELSEQWSVSRITPKKSLDILADEGIIERNPGRGSFVVEHNQLRNNGRNIKVSNNTQLIGLIIPNLEDNYGIDLVNNIESEAGKSNCFIILKRSLGDAQKEKEIIQELLEIGVSAFIILPSHAEHFNQEILKLVYDDFPIVLIDRYLRGVPAVSVCSDNRKAAKEATEYLFGLGHENICLLSRLPDDTSALEERNDGFIDAYVDNNIKIEKHQFMNDISSTWAGLYGEETIQEDTSKIRQRLKTSPDITAFLAVEYRIALLAESAVKEMGLSIPEDISIVCFDSTKESTERRKFTFVQQNEKEMGKQAVESVLKMINGEKIEDQTIRLETAIVEGTSTNGRLKYNR</sequence>
<gene>
    <name evidence="6" type="ORF">E4U82_13545</name>
</gene>
<dbReference type="Pfam" id="PF00392">
    <property type="entry name" value="GntR"/>
    <property type="match status" value="1"/>
</dbReference>
<feature type="domain" description="HTH gntR-type" evidence="5">
    <location>
        <begin position="3"/>
        <end position="71"/>
    </location>
</feature>
<comment type="caution">
    <text evidence="6">The sequence shown here is derived from an EMBL/GenBank/DDBJ whole genome shotgun (WGS) entry which is preliminary data.</text>
</comment>
<dbReference type="Gene3D" id="3.40.50.2300">
    <property type="match status" value="2"/>
</dbReference>
<dbReference type="SUPFAM" id="SSF46785">
    <property type="entry name" value="Winged helix' DNA-binding domain"/>
    <property type="match status" value="1"/>
</dbReference>
<keyword evidence="4" id="KW-0804">Transcription</keyword>
<evidence type="ECO:0000256" key="3">
    <source>
        <dbReference type="ARBA" id="ARBA00023125"/>
    </source>
</evidence>
<dbReference type="Pfam" id="PF13377">
    <property type="entry name" value="Peripla_BP_3"/>
    <property type="match status" value="1"/>
</dbReference>
<accession>A0A4Y9ACR5</accession>
<dbReference type="EMBL" id="SRHY01000027">
    <property type="protein sequence ID" value="TFJ92194.1"/>
    <property type="molecule type" value="Genomic_DNA"/>
</dbReference>
<dbReference type="Gene3D" id="1.10.10.10">
    <property type="entry name" value="Winged helix-like DNA-binding domain superfamily/Winged helix DNA-binding domain"/>
    <property type="match status" value="1"/>
</dbReference>
<evidence type="ECO:0000256" key="4">
    <source>
        <dbReference type="ARBA" id="ARBA00023163"/>
    </source>
</evidence>
<keyword evidence="3" id="KW-0238">DNA-binding</keyword>
<dbReference type="PRINTS" id="PR00035">
    <property type="entry name" value="HTHGNTR"/>
</dbReference>
<evidence type="ECO:0000259" key="5">
    <source>
        <dbReference type="PROSITE" id="PS50949"/>
    </source>
</evidence>
<keyword evidence="2" id="KW-0805">Transcription regulation</keyword>
<dbReference type="InterPro" id="IPR000524">
    <property type="entry name" value="Tscrpt_reg_HTH_GntR"/>
</dbReference>
<dbReference type="SUPFAM" id="SSF53822">
    <property type="entry name" value="Periplasmic binding protein-like I"/>
    <property type="match status" value="1"/>
</dbReference>
<evidence type="ECO:0000256" key="1">
    <source>
        <dbReference type="ARBA" id="ARBA00022491"/>
    </source>
</evidence>
<dbReference type="PANTHER" id="PTHR30146:SF95">
    <property type="entry name" value="RIBOSE OPERON REPRESSOR"/>
    <property type="match status" value="1"/>
</dbReference>
<dbReference type="SMART" id="SM00345">
    <property type="entry name" value="HTH_GNTR"/>
    <property type="match status" value="1"/>
</dbReference>
<keyword evidence="7" id="KW-1185">Reference proteome</keyword>
<dbReference type="InterPro" id="IPR036390">
    <property type="entry name" value="WH_DNA-bd_sf"/>
</dbReference>
<evidence type="ECO:0000313" key="6">
    <source>
        <dbReference type="EMBL" id="TFJ92194.1"/>
    </source>
</evidence>
<dbReference type="OrthoDB" id="9799482at2"/>
<evidence type="ECO:0000256" key="2">
    <source>
        <dbReference type="ARBA" id="ARBA00023015"/>
    </source>
</evidence>
<evidence type="ECO:0000313" key="7">
    <source>
        <dbReference type="Proteomes" id="UP000298484"/>
    </source>
</evidence>
<dbReference type="CDD" id="cd07377">
    <property type="entry name" value="WHTH_GntR"/>
    <property type="match status" value="1"/>
</dbReference>
<dbReference type="GO" id="GO:0003700">
    <property type="term" value="F:DNA-binding transcription factor activity"/>
    <property type="evidence" value="ECO:0007669"/>
    <property type="project" value="InterPro"/>
</dbReference>
<reference evidence="6 7" key="1">
    <citation type="submission" date="2019-03" db="EMBL/GenBank/DDBJ databases">
        <title>Genome sequence of Lentibacillus salicampi ATCC BAA-719.</title>
        <authorList>
            <person name="Maclea K.S."/>
            <person name="Simoes Junior M."/>
        </authorList>
    </citation>
    <scope>NUCLEOTIDE SEQUENCE [LARGE SCALE GENOMIC DNA]</scope>
    <source>
        <strain evidence="6 7">ATCC BAA-719</strain>
    </source>
</reference>